<dbReference type="Proteomes" id="UP000543030">
    <property type="component" value="Unassembled WGS sequence"/>
</dbReference>
<dbReference type="EMBL" id="JACHHN010000001">
    <property type="protein sequence ID" value="MBB5189868.1"/>
    <property type="molecule type" value="Genomic_DNA"/>
</dbReference>
<keyword evidence="2" id="KW-1185">Reference proteome</keyword>
<dbReference type="Gene3D" id="2.40.128.380">
    <property type="entry name" value="T3SS negative regulator GrlR"/>
    <property type="match status" value="1"/>
</dbReference>
<dbReference type="Pfam" id="PF16518">
    <property type="entry name" value="GrlR"/>
    <property type="match status" value="1"/>
</dbReference>
<evidence type="ECO:0000313" key="1">
    <source>
        <dbReference type="EMBL" id="MBB5189868.1"/>
    </source>
</evidence>
<accession>A0A840RBF4</accession>
<reference evidence="1 2" key="1">
    <citation type="submission" date="2020-08" db="EMBL/GenBank/DDBJ databases">
        <title>Genomic Encyclopedia of Type Strains, Phase IV (KMG-IV): sequencing the most valuable type-strain genomes for metagenomic binning, comparative biology and taxonomic classification.</title>
        <authorList>
            <person name="Goeker M."/>
        </authorList>
    </citation>
    <scope>NUCLEOTIDE SEQUENCE [LARGE SCALE GENOMIC DNA]</scope>
    <source>
        <strain evidence="1 2">DSM 18233</strain>
    </source>
</reference>
<organism evidence="1 2">
    <name type="scientific">Silvimonas terrae</name>
    <dbReference type="NCBI Taxonomy" id="300266"/>
    <lineage>
        <taxon>Bacteria</taxon>
        <taxon>Pseudomonadati</taxon>
        <taxon>Pseudomonadota</taxon>
        <taxon>Betaproteobacteria</taxon>
        <taxon>Neisseriales</taxon>
        <taxon>Chitinibacteraceae</taxon>
        <taxon>Silvimonas</taxon>
    </lineage>
</organism>
<dbReference type="InterPro" id="IPR043019">
    <property type="entry name" value="GrlR_sf"/>
</dbReference>
<protein>
    <recommendedName>
        <fullName evidence="3">T3SS negative regulator,GrlR</fullName>
    </recommendedName>
</protein>
<gene>
    <name evidence="1" type="ORF">HNQ50_000578</name>
</gene>
<evidence type="ECO:0000313" key="2">
    <source>
        <dbReference type="Proteomes" id="UP000543030"/>
    </source>
</evidence>
<dbReference type="AlphaFoldDB" id="A0A840RBF4"/>
<name>A0A840RBF4_9NEIS</name>
<dbReference type="InterPro" id="IPR032417">
    <property type="entry name" value="GrlR"/>
</dbReference>
<comment type="caution">
    <text evidence="1">The sequence shown here is derived from an EMBL/GenBank/DDBJ whole genome shotgun (WGS) entry which is preliminary data.</text>
</comment>
<evidence type="ECO:0008006" key="3">
    <source>
        <dbReference type="Google" id="ProtNLM"/>
    </source>
</evidence>
<proteinExistence type="predicted"/>
<sequence>MKFTSNVHDWGEGIVVIKNGFLNGADSGYVYRGKVTAAHNEINMIAEIVQWNGAVSSVFGTVGAFKLALNGKLESRKKFEVKGTVMGMDSLKISIVGTYLSTVE</sequence>